<evidence type="ECO:0000313" key="2">
    <source>
        <dbReference type="Proteomes" id="UP001205311"/>
    </source>
</evidence>
<dbReference type="SUPFAM" id="SSF53756">
    <property type="entry name" value="UDP-Glycosyltransferase/glycogen phosphorylase"/>
    <property type="match status" value="1"/>
</dbReference>
<protein>
    <recommendedName>
        <fullName evidence="3">Translation initiation factor IF-2</fullName>
    </recommendedName>
</protein>
<dbReference type="Gene3D" id="3.40.50.12580">
    <property type="match status" value="1"/>
</dbReference>
<name>A0ABT1HWY4_STRSD</name>
<dbReference type="Proteomes" id="UP001205311">
    <property type="component" value="Unassembled WGS sequence"/>
</dbReference>
<dbReference type="EMBL" id="JAMTCP010000022">
    <property type="protein sequence ID" value="MCP2260033.1"/>
    <property type="molecule type" value="Genomic_DNA"/>
</dbReference>
<dbReference type="InterPro" id="IPR043148">
    <property type="entry name" value="TagF_C"/>
</dbReference>
<evidence type="ECO:0008006" key="3">
    <source>
        <dbReference type="Google" id="ProtNLM"/>
    </source>
</evidence>
<evidence type="ECO:0000313" key="1">
    <source>
        <dbReference type="EMBL" id="MCP2260033.1"/>
    </source>
</evidence>
<organism evidence="1 2">
    <name type="scientific">Streptoalloteichus tenebrarius (strain ATCC 17920 / DSM 40477 / JCM 4838 / CBS 697.72 / NBRC 16177 / NCIMB 11028 / NRRL B-12390 / A12253. 1 / ISP 5477)</name>
    <name type="common">Streptomyces tenebrarius</name>
    <dbReference type="NCBI Taxonomy" id="1933"/>
    <lineage>
        <taxon>Bacteria</taxon>
        <taxon>Bacillati</taxon>
        <taxon>Actinomycetota</taxon>
        <taxon>Actinomycetes</taxon>
        <taxon>Pseudonocardiales</taxon>
        <taxon>Pseudonocardiaceae</taxon>
        <taxon>Streptoalloteichus</taxon>
    </lineage>
</organism>
<sequence length="425" mass="44921">MVVLSHEEQRDRLALSCPEAVPAALVAGDPCFDRVLASRPLRDSYRRAFGAEGRRLVVVSSTWGRDGLFGRHPDLVRRLAAELPLDDHRIVVALHPNIWHGHSPWQVRSWLADCERAGVVVVPPDEGWRAALVAADLVVGDHGSVTFYGAALGVPVALAAFPDGAVDPASPVGMLGAAAPALEPTRPLLPQIERLLAEHQPERLAPVTSLTTSVPGGSAAVLRAAIYRTLDLPEPSSPAESPAVPVPVVSPAEPKAVLVRTDLDLSASDSSTDGLTAHVVRFPSEPIRHGVPVPEGTSLHVETDEPFRRWLDLAEVLVHRDGGVDAQEWITRALVAHPGCVVAAVVTPEGCVAGTVDGDLVRFSVQGGQGGQGGQGDPALCAAVLDEWRKAGRPIATLPERFSIRAGNQVTTVSAVEVGVLSERH</sequence>
<reference evidence="1 2" key="1">
    <citation type="submission" date="2022-06" db="EMBL/GenBank/DDBJ databases">
        <title>Genomic Encyclopedia of Archaeal and Bacterial Type Strains, Phase II (KMG-II): from individual species to whole genera.</title>
        <authorList>
            <person name="Goeker M."/>
        </authorList>
    </citation>
    <scope>NUCLEOTIDE SEQUENCE [LARGE SCALE GENOMIC DNA]</scope>
    <source>
        <strain evidence="1 2">DSM 40477</strain>
    </source>
</reference>
<comment type="caution">
    <text evidence="1">The sequence shown here is derived from an EMBL/GenBank/DDBJ whole genome shotgun (WGS) entry which is preliminary data.</text>
</comment>
<accession>A0ABT1HWY4</accession>
<gene>
    <name evidence="1" type="ORF">LX15_003744</name>
</gene>
<proteinExistence type="predicted"/>
<keyword evidence="2" id="KW-1185">Reference proteome</keyword>